<proteinExistence type="predicted"/>
<accession>A0A559SUY0</accession>
<evidence type="ECO:0000313" key="3">
    <source>
        <dbReference type="Proteomes" id="UP000319824"/>
    </source>
</evidence>
<evidence type="ECO:0000313" key="2">
    <source>
        <dbReference type="EMBL" id="TVZ66156.1"/>
    </source>
</evidence>
<organism evidence="2 3">
    <name type="scientific">Rhizobium mongolense USDA 1844</name>
    <dbReference type="NCBI Taxonomy" id="1079460"/>
    <lineage>
        <taxon>Bacteria</taxon>
        <taxon>Pseudomonadati</taxon>
        <taxon>Pseudomonadota</taxon>
        <taxon>Alphaproteobacteria</taxon>
        <taxon>Hyphomicrobiales</taxon>
        <taxon>Rhizobiaceae</taxon>
        <taxon>Rhizobium/Agrobacterium group</taxon>
        <taxon>Rhizobium</taxon>
    </lineage>
</organism>
<name>A0A559SUY0_9HYPH</name>
<evidence type="ECO:0000256" key="1">
    <source>
        <dbReference type="SAM" id="Coils"/>
    </source>
</evidence>
<protein>
    <submittedName>
        <fullName evidence="2">Putative integrase</fullName>
    </submittedName>
</protein>
<sequence length="981" mass="111631">MAVVLNAGGETYVKHSRDADAMNAIISELVDVPTSYRKRLERHDSEATARSNEMKMLADVLLGMNNSGDLRMCPGQFDPQGLHVPFDIAEYLVERSALGKDISRVFEELGIPENIYGDMKTKDNVARYKKHYALYIASLTMCVSGATEFSDLGGDVILSWLSQYYDHDKRTFYRCGPNGSYTDVKILKEIAKGIGGLLNSQSIVDLGMTKRTSLRHVPGVDAVLANPPEHLLPWIALWEKWRQSLPPRSKKPKGALQYLIGYLNQYPDVSGNPLQFLLKKRQNSLLTFYRNVRLGSGRTEFSGGHEFSQLRAFSQFSAKELQPQAYPHRIQPLVPDNDALTYRNALAKIGKGKKHFESVSLPLPPRYYKIAREILLEGEDGWPGQHPLCRAKLKGAWRYVAVLPVLYLCTFEIPARVVQYRRMDSGEGDRQTFNGRELRWMASTSEHKNYWATHDSRQPDRGYAARTNSPSIVGFFFNTNKHSAPYIVPWQNAALHQMLFDLRIWQETWNPVTGPVQLEYDGDPEEGANDALPIVFPLFRMPAGRHTHKSAPVKHTQCHRFWLDLMLEVQKRWNATCLPEDTDIFVEMSKTGKQVQSSRYKSHGMRTAGITNLLQAGMPLQIVSRLFAGHATVLQSLYYARFRADYLSKNFDAIRGRARDQEAVEFFAEMKGLSIEEARKRRSLSGTETLSSAFIAKGSWQRRDLGVCPYNGQRCDDGNRETKKTLVEGGKGNCLLCRHLLSGPEFRNAIWAEEMYLFYKLRRMNERIIELNDEVDELELELVQLTQDDESYREQHDQAERNRVIIDEIIQEQEALSKTLAEAHSRLIQYDEIERLIPASSEARSLLIADAASSDDWVEVSDIELAFILHKNAQIYKSTYDPEVPLAIQRFADEAMMQCGYRPLSIQLRSKEQIAQAAESTVRRLLTEISSESLIAVEEGATTIDQLLTHEQQEDIFVAGLQLSPIPLKRDLQKRLARANG</sequence>
<comment type="caution">
    <text evidence="2">The sequence shown here is derived from an EMBL/GenBank/DDBJ whole genome shotgun (WGS) entry which is preliminary data.</text>
</comment>
<dbReference type="Proteomes" id="UP000319824">
    <property type="component" value="Unassembled WGS sequence"/>
</dbReference>
<dbReference type="EMBL" id="VISO01000003">
    <property type="protein sequence ID" value="TVZ66156.1"/>
    <property type="molecule type" value="Genomic_DNA"/>
</dbReference>
<dbReference type="InterPro" id="IPR024965">
    <property type="entry name" value="Putative_integrase"/>
</dbReference>
<gene>
    <name evidence="2" type="ORF">BCL32_6508</name>
</gene>
<dbReference type="RefSeq" id="WP_022718007.1">
    <property type="nucleotide sequence ID" value="NZ_ATTQ01000020.1"/>
</dbReference>
<dbReference type="Pfam" id="PF13009">
    <property type="entry name" value="Integrase_2"/>
    <property type="match status" value="1"/>
</dbReference>
<dbReference type="AlphaFoldDB" id="A0A559SUY0"/>
<feature type="coiled-coil region" evidence="1">
    <location>
        <begin position="761"/>
        <end position="802"/>
    </location>
</feature>
<reference evidence="2 3" key="1">
    <citation type="submission" date="2019-06" db="EMBL/GenBank/DDBJ databases">
        <title>Pac Bio to generate improved reference genome sequences for organisms with transposon mutant libraries (support for FEBA project).</title>
        <authorList>
            <person name="Blow M."/>
        </authorList>
    </citation>
    <scope>NUCLEOTIDE SEQUENCE [LARGE SCALE GENOMIC DNA]</scope>
    <source>
        <strain evidence="2 3">USDA 1844</strain>
    </source>
</reference>
<keyword evidence="1" id="KW-0175">Coiled coil</keyword>